<dbReference type="AlphaFoldDB" id="A0A8H7MJT7"/>
<dbReference type="EMBL" id="RZGK01000007">
    <property type="protein sequence ID" value="KAF9697823.1"/>
    <property type="molecule type" value="Genomic_DNA"/>
</dbReference>
<gene>
    <name evidence="2" type="ORF">EKO04_004332</name>
</gene>
<organism evidence="2 3">
    <name type="scientific">Ascochyta lentis</name>
    <dbReference type="NCBI Taxonomy" id="205686"/>
    <lineage>
        <taxon>Eukaryota</taxon>
        <taxon>Fungi</taxon>
        <taxon>Dikarya</taxon>
        <taxon>Ascomycota</taxon>
        <taxon>Pezizomycotina</taxon>
        <taxon>Dothideomycetes</taxon>
        <taxon>Pleosporomycetidae</taxon>
        <taxon>Pleosporales</taxon>
        <taxon>Pleosporineae</taxon>
        <taxon>Didymellaceae</taxon>
        <taxon>Ascochyta</taxon>
    </lineage>
</organism>
<accession>A0A8H7MJT7</accession>
<name>A0A8H7MJT7_9PLEO</name>
<keyword evidence="3" id="KW-1185">Reference proteome</keyword>
<evidence type="ECO:0000313" key="3">
    <source>
        <dbReference type="Proteomes" id="UP000651452"/>
    </source>
</evidence>
<sequence length="361" mass="41382">MRSVFPSVTHQQHYTLAIPQPILKFSMDAIPEELLAQIISLVEPQQGLAGLCRMNRRLNRIATPFLYEKYLTSYGSITSRYVTTLTRRLDLAACVKTLRWDYSTLAKHRISVFDSNDLQNTLRAFHYPVSTFATRCAEAIEDARGNGELTDSFFTTVLLHTPNLQKVEVIDKWYGDDVRSCRRWIDPIRMRVPHDFCHLKSASITMACMQFDDVIVLMRLPSLRTLQLCSLVEPEVRAVGLGIPPKAFSNVDDLSFRSCRLNWKTVAWMMAPCKILQRFSYVSFNLALLRFSTPADLEDLKKTLDQHSASLEHVEIEVDVLVSSGEDHGEIGSFTGYPQLRYQRVWLNPFKPYRELGLLTP</sequence>
<comment type="caution">
    <text evidence="2">The sequence shown here is derived from an EMBL/GenBank/DDBJ whole genome shotgun (WGS) entry which is preliminary data.</text>
</comment>
<feature type="domain" description="F-box" evidence="1">
    <location>
        <begin position="24"/>
        <end position="70"/>
    </location>
</feature>
<dbReference type="PROSITE" id="PS50181">
    <property type="entry name" value="FBOX"/>
    <property type="match status" value="1"/>
</dbReference>
<protein>
    <recommendedName>
        <fullName evidence="1">F-box domain-containing protein</fullName>
    </recommendedName>
</protein>
<dbReference type="OrthoDB" id="3690497at2759"/>
<dbReference type="InterPro" id="IPR001810">
    <property type="entry name" value="F-box_dom"/>
</dbReference>
<dbReference type="Proteomes" id="UP000651452">
    <property type="component" value="Unassembled WGS sequence"/>
</dbReference>
<reference evidence="2" key="2">
    <citation type="submission" date="2020-09" db="EMBL/GenBank/DDBJ databases">
        <title>Reference genome assembly for Australian Ascochyta lentis isolate Al4.</title>
        <authorList>
            <person name="Lee R.C."/>
            <person name="Farfan-Caceres L.M."/>
            <person name="Debler J.W."/>
            <person name="Williams A.H."/>
            <person name="Henares B.M."/>
        </authorList>
    </citation>
    <scope>NUCLEOTIDE SEQUENCE</scope>
    <source>
        <strain evidence="2">Al4</strain>
    </source>
</reference>
<proteinExistence type="predicted"/>
<evidence type="ECO:0000259" key="1">
    <source>
        <dbReference type="PROSITE" id="PS50181"/>
    </source>
</evidence>
<evidence type="ECO:0000313" key="2">
    <source>
        <dbReference type="EMBL" id="KAF9697823.1"/>
    </source>
</evidence>
<reference evidence="2" key="1">
    <citation type="submission" date="2018-12" db="EMBL/GenBank/DDBJ databases">
        <authorList>
            <person name="Syme R.A."/>
            <person name="Farfan-Caceres L."/>
            <person name="Lichtenzveig J."/>
        </authorList>
    </citation>
    <scope>NUCLEOTIDE SEQUENCE</scope>
    <source>
        <strain evidence="2">Al4</strain>
    </source>
</reference>